<gene>
    <name evidence="1" type="ORF">CVT26_014816</name>
</gene>
<dbReference type="CDD" id="cd18186">
    <property type="entry name" value="BTB_POZ_ZBTB_KLHL-like"/>
    <property type="match status" value="1"/>
</dbReference>
<dbReference type="InterPro" id="IPR011333">
    <property type="entry name" value="SKP1/BTB/POZ_sf"/>
</dbReference>
<reference evidence="1 2" key="1">
    <citation type="journal article" date="2018" name="Evol. Lett.">
        <title>Horizontal gene cluster transfer increased hallucinogenic mushroom diversity.</title>
        <authorList>
            <person name="Reynolds H.T."/>
            <person name="Vijayakumar V."/>
            <person name="Gluck-Thaler E."/>
            <person name="Korotkin H.B."/>
            <person name="Matheny P.B."/>
            <person name="Slot J.C."/>
        </authorList>
    </citation>
    <scope>NUCLEOTIDE SEQUENCE [LARGE SCALE GENOMIC DNA]</scope>
    <source>
        <strain evidence="1 2">SRW20</strain>
    </source>
</reference>
<name>A0A409W3R8_9AGAR</name>
<dbReference type="Gene3D" id="3.30.710.10">
    <property type="entry name" value="Potassium Channel Kv1.1, Chain A"/>
    <property type="match status" value="1"/>
</dbReference>
<keyword evidence="2" id="KW-1185">Reference proteome</keyword>
<protein>
    <recommendedName>
        <fullName evidence="3">BTB domain-containing protein</fullName>
    </recommendedName>
</protein>
<dbReference type="Proteomes" id="UP000284706">
    <property type="component" value="Unassembled WGS sequence"/>
</dbReference>
<organism evidence="1 2">
    <name type="scientific">Gymnopilus dilepis</name>
    <dbReference type="NCBI Taxonomy" id="231916"/>
    <lineage>
        <taxon>Eukaryota</taxon>
        <taxon>Fungi</taxon>
        <taxon>Dikarya</taxon>
        <taxon>Basidiomycota</taxon>
        <taxon>Agaricomycotina</taxon>
        <taxon>Agaricomycetes</taxon>
        <taxon>Agaricomycetidae</taxon>
        <taxon>Agaricales</taxon>
        <taxon>Agaricineae</taxon>
        <taxon>Hymenogastraceae</taxon>
        <taxon>Gymnopilus</taxon>
    </lineage>
</organism>
<evidence type="ECO:0000313" key="2">
    <source>
        <dbReference type="Proteomes" id="UP000284706"/>
    </source>
</evidence>
<evidence type="ECO:0000313" key="1">
    <source>
        <dbReference type="EMBL" id="PPQ73151.1"/>
    </source>
</evidence>
<dbReference type="OrthoDB" id="3157337at2759"/>
<evidence type="ECO:0008006" key="3">
    <source>
        <dbReference type="Google" id="ProtNLM"/>
    </source>
</evidence>
<dbReference type="InParanoid" id="A0A409W3R8"/>
<dbReference type="EMBL" id="NHYE01005420">
    <property type="protein sequence ID" value="PPQ73151.1"/>
    <property type="molecule type" value="Genomic_DNA"/>
</dbReference>
<accession>A0A409W3R8</accession>
<comment type="caution">
    <text evidence="1">The sequence shown here is derived from an EMBL/GenBank/DDBJ whole genome shotgun (WGS) entry which is preliminary data.</text>
</comment>
<dbReference type="AlphaFoldDB" id="A0A409W3R8"/>
<sequence length="411" mass="46189">MVHFYVLNPAHKLCSITRWLFKGSRRILKQVHASSVFSGVSQVEEPVKRAKVNILDLIQTDLPQVPQSTLIRDVNYYKEDFEGGFCIFRVESTLFKVHKCFLLRESSAFGDMFSLPAIPGIQEGLSDDSAIPLSDTAEQFQDLLWALYALPSQLYSVSEIDSLPLERVLNVAELAHKYCIASYEDWALERLLLLAQSGHVSLRQASSALHARALNIAALSDHKPLLDALTQRLIPRILWSDMDRRPILDIAGRHGLSKLQGVIHYKELIAYERAAYAAGHKPADYPLFPSEVDSDPQRRQELLAAHHSLLNLWECIKANPPHFMEPHDCPTHLDCLATWSDLWTHAAEAQQTARLPAADVLGRLKAMMILLKKALRESEGISLGCSLAALESITVEREDIVAGLMSHFQQY</sequence>
<proteinExistence type="predicted"/>